<dbReference type="PRINTS" id="PR00113">
    <property type="entry name" value="ALKPHPHTASE"/>
</dbReference>
<keyword evidence="3 8" id="KW-0479">Metal-binding</keyword>
<accession>A0A1Y1N438</accession>
<dbReference type="Pfam" id="PF00245">
    <property type="entry name" value="Alk_phosphatase"/>
    <property type="match status" value="1"/>
</dbReference>
<feature type="binding site" evidence="8">
    <location>
        <position position="484"/>
    </location>
    <ligand>
        <name>Zn(2+)</name>
        <dbReference type="ChEBI" id="CHEBI:29105"/>
        <label>2</label>
    </ligand>
</feature>
<dbReference type="EMBL" id="VVIM01000011">
    <property type="protein sequence ID" value="KAB0791567.1"/>
    <property type="molecule type" value="Genomic_DNA"/>
</dbReference>
<dbReference type="GO" id="GO:0004035">
    <property type="term" value="F:alkaline phosphatase activity"/>
    <property type="evidence" value="ECO:0007669"/>
    <property type="project" value="UniProtKB-EC"/>
</dbReference>
<keyword evidence="11" id="KW-0732">Signal</keyword>
<dbReference type="EC" id="3.1.3.1" evidence="2 10"/>
<evidence type="ECO:0000313" key="14">
    <source>
        <dbReference type="Proteomes" id="UP000327044"/>
    </source>
</evidence>
<feature type="binding site" evidence="8">
    <location>
        <position position="357"/>
    </location>
    <ligand>
        <name>Mg(2+)</name>
        <dbReference type="ChEBI" id="CHEBI:18420"/>
    </ligand>
</feature>
<reference evidence="13 14" key="2">
    <citation type="journal article" date="2018" name="Elife">
        <title>Firefly genomes illuminate parallel origins of bioluminescence in beetles.</title>
        <authorList>
            <person name="Fallon T.R."/>
            <person name="Lower S.E."/>
            <person name="Chang C.H."/>
            <person name="Bessho-Uehara M."/>
            <person name="Martin G.J."/>
            <person name="Bewick A.J."/>
            <person name="Behringer M."/>
            <person name="Debat H.J."/>
            <person name="Wong I."/>
            <person name="Day J.C."/>
            <person name="Suvorov A."/>
            <person name="Silva C.J."/>
            <person name="Stanger-Hall K.F."/>
            <person name="Hall D.W."/>
            <person name="Schmitz R.J."/>
            <person name="Nelson D.R."/>
            <person name="Lewis S.M."/>
            <person name="Shigenobu S."/>
            <person name="Bybee S.M."/>
            <person name="Larracuente A.M."/>
            <person name="Oba Y."/>
            <person name="Weng J.K."/>
        </authorList>
    </citation>
    <scope>NUCLEOTIDE SEQUENCE [LARGE SCALE GENOMIC DNA]</scope>
    <source>
        <strain evidence="13">1611_PpyrPB1</strain>
        <tissue evidence="13">Whole body</tissue>
    </source>
</reference>
<dbReference type="OrthoDB" id="5818554at2759"/>
<feature type="binding site" evidence="8">
    <location>
        <position position="206"/>
    </location>
    <ligand>
        <name>Mg(2+)</name>
        <dbReference type="ChEBI" id="CHEBI:18420"/>
    </ligand>
</feature>
<dbReference type="PANTHER" id="PTHR11596:SF83">
    <property type="entry name" value="ALKALINE PHOSPHATASE 4"/>
    <property type="match status" value="1"/>
</dbReference>
<feature type="chain" id="PRO_5033289879" description="Alkaline phosphatase" evidence="11">
    <location>
        <begin position="19"/>
        <end position="557"/>
    </location>
</feature>
<evidence type="ECO:0000256" key="1">
    <source>
        <dbReference type="ARBA" id="ARBA00005984"/>
    </source>
</evidence>
<reference evidence="12" key="1">
    <citation type="journal article" date="2016" name="Sci. Rep.">
        <title>Molecular characterization of firefly nuptial gifts: a multi-omics approach sheds light on postcopulatory sexual selection.</title>
        <authorList>
            <person name="Al-Wathiqui N."/>
            <person name="Fallon T.R."/>
            <person name="South A."/>
            <person name="Weng J.K."/>
            <person name="Lewis S.M."/>
        </authorList>
    </citation>
    <scope>NUCLEOTIDE SEQUENCE</scope>
</reference>
<comment type="similarity">
    <text evidence="1 9">Belongs to the alkaline phosphatase family.</text>
</comment>
<evidence type="ECO:0000313" key="13">
    <source>
        <dbReference type="EMBL" id="KAB0791567.1"/>
    </source>
</evidence>
<feature type="binding site" evidence="8">
    <location>
        <position position="362"/>
    </location>
    <ligand>
        <name>Zn(2+)</name>
        <dbReference type="ChEBI" id="CHEBI:29105"/>
        <label>2</label>
    </ligand>
</feature>
<evidence type="ECO:0000256" key="4">
    <source>
        <dbReference type="ARBA" id="ARBA00022801"/>
    </source>
</evidence>
<organism evidence="12">
    <name type="scientific">Photinus pyralis</name>
    <name type="common">Common eastern firefly</name>
    <name type="synonym">Lampyris pyralis</name>
    <dbReference type="NCBI Taxonomy" id="7054"/>
    <lineage>
        <taxon>Eukaryota</taxon>
        <taxon>Metazoa</taxon>
        <taxon>Ecdysozoa</taxon>
        <taxon>Arthropoda</taxon>
        <taxon>Hexapoda</taxon>
        <taxon>Insecta</taxon>
        <taxon>Pterygota</taxon>
        <taxon>Neoptera</taxon>
        <taxon>Endopterygota</taxon>
        <taxon>Coleoptera</taxon>
        <taxon>Polyphaga</taxon>
        <taxon>Elateriformia</taxon>
        <taxon>Elateroidea</taxon>
        <taxon>Lampyridae</taxon>
        <taxon>Lampyrinae</taxon>
        <taxon>Photinus</taxon>
    </lineage>
</organism>
<evidence type="ECO:0000256" key="9">
    <source>
        <dbReference type="RuleBase" id="RU003946"/>
    </source>
</evidence>
<feature type="binding site" evidence="8">
    <location>
        <position position="91"/>
    </location>
    <ligand>
        <name>Mg(2+)</name>
        <dbReference type="ChEBI" id="CHEBI:18420"/>
    </ligand>
</feature>
<dbReference type="Gene3D" id="3.40.720.10">
    <property type="entry name" value="Alkaline Phosphatase, subunit A"/>
    <property type="match status" value="1"/>
</dbReference>
<comment type="cofactor">
    <cofactor evidence="8">
        <name>Mg(2+)</name>
        <dbReference type="ChEBI" id="CHEBI:18420"/>
    </cofactor>
    <text evidence="8">Binds 1 Mg(2+) ion.</text>
</comment>
<dbReference type="InterPro" id="IPR017850">
    <property type="entry name" value="Alkaline_phosphatase_core_sf"/>
</dbReference>
<dbReference type="InParanoid" id="A0A1Y1N438"/>
<feature type="binding site" evidence="8">
    <location>
        <position position="366"/>
    </location>
    <ligand>
        <name>Zn(2+)</name>
        <dbReference type="ChEBI" id="CHEBI:29105"/>
        <label>2</label>
    </ligand>
</feature>
<dbReference type="Proteomes" id="UP000327044">
    <property type="component" value="Unassembled WGS sequence"/>
</dbReference>
<evidence type="ECO:0000256" key="11">
    <source>
        <dbReference type="SAM" id="SignalP"/>
    </source>
</evidence>
<keyword evidence="14" id="KW-1185">Reference proteome</keyword>
<reference evidence="13" key="3">
    <citation type="submission" date="2019-08" db="EMBL/GenBank/DDBJ databases">
        <authorList>
            <consortium name="Photinus pyralis genome working group"/>
            <person name="Fallon T.R."/>
            <person name="Sander Lower S.E."/>
            <person name="Weng J.-K."/>
        </authorList>
    </citation>
    <scope>NUCLEOTIDE SEQUENCE</scope>
    <source>
        <strain evidence="13">1611_PpyrPB1</strain>
        <tissue evidence="13">Whole body</tissue>
    </source>
</reference>
<dbReference type="SUPFAM" id="SSF53649">
    <property type="entry name" value="Alkaline phosphatase-like"/>
    <property type="match status" value="1"/>
</dbReference>
<dbReference type="AlphaFoldDB" id="A0A1Y1N438"/>
<dbReference type="PROSITE" id="PS00123">
    <property type="entry name" value="ALKALINE_PHOSPHATASE"/>
    <property type="match status" value="1"/>
</dbReference>
<evidence type="ECO:0000256" key="7">
    <source>
        <dbReference type="PIRSR" id="PIRSR601952-1"/>
    </source>
</evidence>
<feature type="active site" description="Phosphoserine intermediate" evidence="7">
    <location>
        <position position="141"/>
    </location>
</feature>
<dbReference type="PANTHER" id="PTHR11596">
    <property type="entry name" value="ALKALINE PHOSPHATASE"/>
    <property type="match status" value="1"/>
</dbReference>
<keyword evidence="5 8" id="KW-0862">Zinc</keyword>
<evidence type="ECO:0000256" key="10">
    <source>
        <dbReference type="RuleBase" id="RU003947"/>
    </source>
</evidence>
<sequence>MTRTIFLFALSLLGTSDSATFPKYLNKHEIEDNGLYTENYPEIRPASEEDLLKQDERFWFRLGSGTLKQRLKGDGGDVPKVARNVVFFLADGMGATTTTAGRIYKGQRAGKLGEEHSFSFEEFPNVALVKNYCVDQQVPDSGATATALFSGVKTRYKTIGVDAKSFFGKFDKATYERSKLDSFMVWAQDAGKATGIVTTTRITHATPAATYARTPHRDWECDSSIPRTYRADLKDIARQLVEDAPGKNFKVILGGGLEALGYAKYPNASTCPREDGLNLTARWLGDKSKASFVVGKAQLNRATEEADYLLGLFAPSHLPYELSRKRNYPDVPSLSDMTRAALKVLRKEPKGFALMVEAGLIDRAHHSNLARFALGETDELDEAVAVALRETGTDTLIIVTSDHAHPITLKGYPARGNDIFGFANESVPYQTLSYAIGPGFEYHYNANATKYADFPWRDLFADESRLRDPFYQQHAGYYRYESTHSGEDVPIYSKGPGTDLLRGVVEQNYVAHVISYAACIGPHARLNSDCGDTSRASVQLPTTPVAILALLLVPILY</sequence>
<dbReference type="InterPro" id="IPR018299">
    <property type="entry name" value="Alkaline_phosphatase_AS"/>
</dbReference>
<dbReference type="SMART" id="SM00098">
    <property type="entry name" value="alkPPc"/>
    <property type="match status" value="1"/>
</dbReference>
<name>A0A1Y1N438_PHOPY</name>
<protein>
    <recommendedName>
        <fullName evidence="2 10">Alkaline phosphatase</fullName>
        <ecNumber evidence="2 10">3.1.3.1</ecNumber>
    </recommendedName>
</protein>
<dbReference type="EMBL" id="GEZM01013301">
    <property type="protein sequence ID" value="JAV92671.1"/>
    <property type="molecule type" value="Transcribed_RNA"/>
</dbReference>
<evidence type="ECO:0000313" key="12">
    <source>
        <dbReference type="EMBL" id="JAV92671.1"/>
    </source>
</evidence>
<evidence type="ECO:0000256" key="6">
    <source>
        <dbReference type="ARBA" id="ARBA00022842"/>
    </source>
</evidence>
<proteinExistence type="inferred from homology"/>
<keyword evidence="4 10" id="KW-0378">Hydrolase</keyword>
<evidence type="ECO:0000256" key="2">
    <source>
        <dbReference type="ARBA" id="ARBA00012647"/>
    </source>
</evidence>
<evidence type="ECO:0000256" key="3">
    <source>
        <dbReference type="ARBA" id="ARBA00022723"/>
    </source>
</evidence>
<feature type="binding site" evidence="8">
    <location>
        <position position="402"/>
    </location>
    <ligand>
        <name>Zn(2+)</name>
        <dbReference type="ChEBI" id="CHEBI:29105"/>
        <label>2</label>
    </ligand>
</feature>
<keyword evidence="6 8" id="KW-0460">Magnesium</keyword>
<feature type="signal peptide" evidence="11">
    <location>
        <begin position="1"/>
        <end position="18"/>
    </location>
</feature>
<feature type="binding site" evidence="8">
    <location>
        <position position="204"/>
    </location>
    <ligand>
        <name>Mg(2+)</name>
        <dbReference type="ChEBI" id="CHEBI:18420"/>
    </ligand>
</feature>
<evidence type="ECO:0000256" key="5">
    <source>
        <dbReference type="ARBA" id="ARBA00022833"/>
    </source>
</evidence>
<gene>
    <name evidence="13" type="ORF">PPYR_03367</name>
</gene>
<comment type="cofactor">
    <cofactor evidence="8">
        <name>Zn(2+)</name>
        <dbReference type="ChEBI" id="CHEBI:29105"/>
    </cofactor>
    <text evidence="8">Binds 2 Zn(2+) ions.</text>
</comment>
<dbReference type="GO" id="GO:0046872">
    <property type="term" value="F:metal ion binding"/>
    <property type="evidence" value="ECO:0007669"/>
    <property type="project" value="UniProtKB-KW"/>
</dbReference>
<feature type="binding site" evidence="8">
    <location>
        <position position="91"/>
    </location>
    <ligand>
        <name>Zn(2+)</name>
        <dbReference type="ChEBI" id="CHEBI:29105"/>
        <label>2</label>
    </ligand>
</feature>
<dbReference type="FunCoup" id="A0A1Y1N438">
    <property type="interactions" value="125"/>
</dbReference>
<dbReference type="InterPro" id="IPR001952">
    <property type="entry name" value="Alkaline_phosphatase"/>
</dbReference>
<comment type="catalytic activity">
    <reaction evidence="10">
        <text>a phosphate monoester + H2O = an alcohol + phosphate</text>
        <dbReference type="Rhea" id="RHEA:15017"/>
        <dbReference type="ChEBI" id="CHEBI:15377"/>
        <dbReference type="ChEBI" id="CHEBI:30879"/>
        <dbReference type="ChEBI" id="CHEBI:43474"/>
        <dbReference type="ChEBI" id="CHEBI:67140"/>
        <dbReference type="EC" id="3.1.3.1"/>
    </reaction>
</comment>
<feature type="binding site" evidence="8">
    <location>
        <position position="403"/>
    </location>
    <ligand>
        <name>Zn(2+)</name>
        <dbReference type="ChEBI" id="CHEBI:29105"/>
        <label>2</label>
    </ligand>
</feature>
<dbReference type="CDD" id="cd16012">
    <property type="entry name" value="ALP"/>
    <property type="match status" value="1"/>
</dbReference>
<evidence type="ECO:0000256" key="8">
    <source>
        <dbReference type="PIRSR" id="PIRSR601952-2"/>
    </source>
</evidence>